<name>A0A6N8DLK5_RHOAC</name>
<accession>A0A6N8DLK5</accession>
<protein>
    <submittedName>
        <fullName evidence="1">Uncharacterized protein</fullName>
    </submittedName>
</protein>
<dbReference type="EMBL" id="WNKS01000002">
    <property type="protein sequence ID" value="MTV30093.1"/>
    <property type="molecule type" value="Genomic_DNA"/>
</dbReference>
<proteinExistence type="predicted"/>
<dbReference type="Proteomes" id="UP000439113">
    <property type="component" value="Unassembled WGS sequence"/>
</dbReference>
<evidence type="ECO:0000313" key="1">
    <source>
        <dbReference type="EMBL" id="MTV30093.1"/>
    </source>
</evidence>
<evidence type="ECO:0000313" key="2">
    <source>
        <dbReference type="Proteomes" id="UP000439113"/>
    </source>
</evidence>
<comment type="caution">
    <text evidence="1">The sequence shown here is derived from an EMBL/GenBank/DDBJ whole genome shotgun (WGS) entry which is preliminary data.</text>
</comment>
<reference evidence="1 2" key="1">
    <citation type="submission" date="2019-11" db="EMBL/GenBank/DDBJ databases">
        <title>Whole-genome sequence of a Rhodoblastus acidophilus DSM 142.</title>
        <authorList>
            <person name="Kyndt J.A."/>
            <person name="Meyer T.E."/>
        </authorList>
    </citation>
    <scope>NUCLEOTIDE SEQUENCE [LARGE SCALE GENOMIC DNA]</scope>
    <source>
        <strain evidence="1 2">DSM 142</strain>
    </source>
</reference>
<dbReference type="RefSeq" id="WP_155444750.1">
    <property type="nucleotide sequence ID" value="NZ_JAOQNR010000002.1"/>
</dbReference>
<dbReference type="AlphaFoldDB" id="A0A6N8DLK5"/>
<dbReference type="OrthoDB" id="8455595at2"/>
<gene>
    <name evidence="1" type="ORF">GJ654_03685</name>
</gene>
<organism evidence="1 2">
    <name type="scientific">Rhodoblastus acidophilus</name>
    <name type="common">Rhodopseudomonas acidophila</name>
    <dbReference type="NCBI Taxonomy" id="1074"/>
    <lineage>
        <taxon>Bacteria</taxon>
        <taxon>Pseudomonadati</taxon>
        <taxon>Pseudomonadota</taxon>
        <taxon>Alphaproteobacteria</taxon>
        <taxon>Hyphomicrobiales</taxon>
        <taxon>Rhodoblastaceae</taxon>
        <taxon>Rhodoblastus</taxon>
    </lineage>
</organism>
<sequence>MFGQSQLRESILEWSLPVVNDCLREFYAQHVAARSAAFNLLSQLHFKLWTSLVTGDFDAARTDAMSLDQKAAGLKLGFDVCGAANRYVAAEVLDLSLRRFRRMPEEAMRNNQELLAILLRLKSSTAPVSQAAPAFKRAA</sequence>